<evidence type="ECO:0008006" key="3">
    <source>
        <dbReference type="Google" id="ProtNLM"/>
    </source>
</evidence>
<reference evidence="1 2" key="1">
    <citation type="submission" date="2020-02" db="EMBL/GenBank/DDBJ databases">
        <authorList>
            <person name="Kim M.K."/>
        </authorList>
    </citation>
    <scope>NUCLEOTIDE SEQUENCE [LARGE SCALE GENOMIC DNA]</scope>
    <source>
        <strain evidence="1 2">BT327</strain>
    </source>
</reference>
<comment type="caution">
    <text evidence="1">The sequence shown here is derived from an EMBL/GenBank/DDBJ whole genome shotgun (WGS) entry which is preliminary data.</text>
</comment>
<sequence>MEYKLWTPWKGDSYLESKYKLLLIGESHYSVDDDGKFDKACYNDFISNKNTTIDIVNRFLNSSDEWKLFNNTHKALFGASKFKVRDFWSKVMFYNFIQRPMKSKSERPSPTDFKSSYKYFFEIINNYPVDTCIFLGNSSRHYFNEQLKRYGNGYELSFEQNFKIGRYGSSKKTIIKNGKKVNIYFIKHPSKYFSWQQWNKLLVENEGEFSKLLDIKHYQ</sequence>
<evidence type="ECO:0000313" key="2">
    <source>
        <dbReference type="Proteomes" id="UP000474777"/>
    </source>
</evidence>
<dbReference type="AlphaFoldDB" id="A0A6B3M1L5"/>
<dbReference type="EMBL" id="JAAGWD010000013">
    <property type="protein sequence ID" value="NEM99718.1"/>
    <property type="molecule type" value="Genomic_DNA"/>
</dbReference>
<evidence type="ECO:0000313" key="1">
    <source>
        <dbReference type="EMBL" id="NEM99718.1"/>
    </source>
</evidence>
<accession>A0A6B3M1L5</accession>
<dbReference type="RefSeq" id="WP_163917097.1">
    <property type="nucleotide sequence ID" value="NZ_JAAGWD010000013.1"/>
</dbReference>
<dbReference type="Proteomes" id="UP000474777">
    <property type="component" value="Unassembled WGS sequence"/>
</dbReference>
<proteinExistence type="predicted"/>
<keyword evidence="2" id="KW-1185">Reference proteome</keyword>
<gene>
    <name evidence="1" type="ORF">GXP69_18620</name>
</gene>
<organism evidence="1 2">
    <name type="scientific">Pontibacter burrus</name>
    <dbReference type="NCBI Taxonomy" id="2704466"/>
    <lineage>
        <taxon>Bacteria</taxon>
        <taxon>Pseudomonadati</taxon>
        <taxon>Bacteroidota</taxon>
        <taxon>Cytophagia</taxon>
        <taxon>Cytophagales</taxon>
        <taxon>Hymenobacteraceae</taxon>
        <taxon>Pontibacter</taxon>
    </lineage>
</organism>
<protein>
    <recommendedName>
        <fullName evidence="3">Uracil-DNA glycosylase-like domain-containing protein</fullName>
    </recommendedName>
</protein>
<name>A0A6B3M1L5_9BACT</name>